<dbReference type="InterPro" id="IPR028082">
    <property type="entry name" value="Peripla_BP_I"/>
</dbReference>
<keyword evidence="1" id="KW-0805">Transcription regulation</keyword>
<reference evidence="6" key="2">
    <citation type="journal article" date="2018" name="BMC Genomics">
        <title>Whole genome sequencing and function prediction of 133 gut anaerobes isolated from chicken caecum in pure cultures.</title>
        <authorList>
            <person name="Medvecky M."/>
            <person name="Cejkova D."/>
            <person name="Polansky O."/>
            <person name="Karasova D."/>
            <person name="Kubasova T."/>
            <person name="Cizek A."/>
            <person name="Rychlik I."/>
        </authorList>
    </citation>
    <scope>NUCLEOTIDE SEQUENCE</scope>
    <source>
        <strain evidence="6">An101</strain>
        <strain evidence="5">An115</strain>
    </source>
</reference>
<evidence type="ECO:0000256" key="1">
    <source>
        <dbReference type="ARBA" id="ARBA00023015"/>
    </source>
</evidence>
<evidence type="ECO:0000313" key="5">
    <source>
        <dbReference type="EMBL" id="OUQ55075.1"/>
    </source>
</evidence>
<dbReference type="CDD" id="cd01544">
    <property type="entry name" value="PBP1_GalR"/>
    <property type="match status" value="1"/>
</dbReference>
<dbReference type="Proteomes" id="UP000195859">
    <property type="component" value="Unassembled WGS sequence"/>
</dbReference>
<keyword evidence="8" id="KW-1185">Reference proteome</keyword>
<dbReference type="PROSITE" id="PS00356">
    <property type="entry name" value="HTH_LACI_1"/>
    <property type="match status" value="1"/>
</dbReference>
<comment type="caution">
    <text evidence="6">The sequence shown here is derived from an EMBL/GenBank/DDBJ whole genome shotgun (WGS) entry which is preliminary data.</text>
</comment>
<protein>
    <submittedName>
        <fullName evidence="6">LacI family transcriptional regulator</fullName>
    </submittedName>
</protein>
<gene>
    <name evidence="6" type="ORF">B5E44_08705</name>
    <name evidence="5" type="ORF">B5E59_08875</name>
</gene>
<dbReference type="EMBL" id="NFLZ01000028">
    <property type="protein sequence ID" value="OUQ74811.1"/>
    <property type="molecule type" value="Genomic_DNA"/>
</dbReference>
<dbReference type="PANTHER" id="PTHR30146">
    <property type="entry name" value="LACI-RELATED TRANSCRIPTIONAL REPRESSOR"/>
    <property type="match status" value="1"/>
</dbReference>
<dbReference type="GO" id="GO:0000976">
    <property type="term" value="F:transcription cis-regulatory region binding"/>
    <property type="evidence" value="ECO:0007669"/>
    <property type="project" value="TreeGrafter"/>
</dbReference>
<keyword evidence="3" id="KW-0804">Transcription</keyword>
<dbReference type="PRINTS" id="PR00036">
    <property type="entry name" value="HTHLACI"/>
</dbReference>
<dbReference type="InterPro" id="IPR046335">
    <property type="entry name" value="LacI/GalR-like_sensor"/>
</dbReference>
<evidence type="ECO:0000313" key="6">
    <source>
        <dbReference type="EMBL" id="OUQ74811.1"/>
    </source>
</evidence>
<dbReference type="Pfam" id="PF00356">
    <property type="entry name" value="LacI"/>
    <property type="match status" value="1"/>
</dbReference>
<dbReference type="SMART" id="SM00354">
    <property type="entry name" value="HTH_LACI"/>
    <property type="match status" value="1"/>
</dbReference>
<reference evidence="7 8" key="1">
    <citation type="submission" date="2017-04" db="EMBL/GenBank/DDBJ databases">
        <title>Function of individual gut microbiota members based on whole genome sequencing of pure cultures obtained from chicken caecum.</title>
        <authorList>
            <person name="Medvecky M."/>
            <person name="Cejkova D."/>
            <person name="Polansky O."/>
            <person name="Karasova D."/>
            <person name="Kubasova T."/>
            <person name="Cizek A."/>
            <person name="Rychlik I."/>
        </authorList>
    </citation>
    <scope>NUCLEOTIDE SEQUENCE [LARGE SCALE GENOMIC DNA]</scope>
    <source>
        <strain evidence="7">An101</strain>
        <strain evidence="8">An115</strain>
    </source>
</reference>
<keyword evidence="2" id="KW-0238">DNA-binding</keyword>
<dbReference type="SUPFAM" id="SSF47413">
    <property type="entry name" value="lambda repressor-like DNA-binding domains"/>
    <property type="match status" value="1"/>
</dbReference>
<evidence type="ECO:0000256" key="3">
    <source>
        <dbReference type="ARBA" id="ARBA00023163"/>
    </source>
</evidence>
<evidence type="ECO:0000313" key="8">
    <source>
        <dbReference type="Proteomes" id="UP000196293"/>
    </source>
</evidence>
<proteinExistence type="predicted"/>
<dbReference type="InterPro" id="IPR000843">
    <property type="entry name" value="HTH_LacI"/>
</dbReference>
<dbReference type="EMBL" id="NFLS01000031">
    <property type="protein sequence ID" value="OUQ55075.1"/>
    <property type="molecule type" value="Genomic_DNA"/>
</dbReference>
<dbReference type="Gene3D" id="1.10.260.40">
    <property type="entry name" value="lambda repressor-like DNA-binding domains"/>
    <property type="match status" value="1"/>
</dbReference>
<dbReference type="AlphaFoldDB" id="A0A1Y4VXY6"/>
<dbReference type="PANTHER" id="PTHR30146:SF149">
    <property type="entry name" value="HTH-TYPE TRANSCRIPTIONAL REGULATOR EBGR"/>
    <property type="match status" value="1"/>
</dbReference>
<dbReference type="Proteomes" id="UP000196293">
    <property type="component" value="Unassembled WGS sequence"/>
</dbReference>
<sequence length="343" mass="38952">MASIRDIARIAGVSPASVSRILNNDPTFHINDEARKRVIHVANKLHYSKGKKKRGPKQNDPQLSIALIMRHDHAREIDDPYFLNMHMGINDEAKKWHLRIDQPFKMNDQEKDWSILANYGAVLIEGEMTPEAIKSIQTINHNVIFLDVNTNILNCNIIRNDFVEKTTYILDLLHSLGHENIVYIGGKSSIMDLDGKITTEKCDLRETRYISWMKLHNLDQYCHSFITDWSADSALKITDQVIQLKERPTAIVVGSDPMALGVYKALNNHHISIPDDISVVSFDDVDINRFLTPTLSSVYMDTKEMGKTAVRLAKDLITENISIPLTVTCHGNLNKRESIKAIN</sequence>
<dbReference type="PROSITE" id="PS50932">
    <property type="entry name" value="HTH_LACI_2"/>
    <property type="match status" value="1"/>
</dbReference>
<feature type="domain" description="HTH lacI-type" evidence="4">
    <location>
        <begin position="2"/>
        <end position="58"/>
    </location>
</feature>
<dbReference type="Pfam" id="PF13377">
    <property type="entry name" value="Peripla_BP_3"/>
    <property type="match status" value="1"/>
</dbReference>
<dbReference type="GO" id="GO:0003700">
    <property type="term" value="F:DNA-binding transcription factor activity"/>
    <property type="evidence" value="ECO:0007669"/>
    <property type="project" value="TreeGrafter"/>
</dbReference>
<accession>A0A1Y4VXY6</accession>
<dbReference type="Gene3D" id="3.40.50.2300">
    <property type="match status" value="2"/>
</dbReference>
<evidence type="ECO:0000313" key="7">
    <source>
        <dbReference type="Proteomes" id="UP000195859"/>
    </source>
</evidence>
<organism evidence="6 7">
    <name type="scientific">Lactobacillus gallinarum</name>
    <dbReference type="NCBI Taxonomy" id="52242"/>
    <lineage>
        <taxon>Bacteria</taxon>
        <taxon>Bacillati</taxon>
        <taxon>Bacillota</taxon>
        <taxon>Bacilli</taxon>
        <taxon>Lactobacillales</taxon>
        <taxon>Lactobacillaceae</taxon>
        <taxon>Lactobacillus</taxon>
    </lineage>
</organism>
<evidence type="ECO:0000259" key="4">
    <source>
        <dbReference type="PROSITE" id="PS50932"/>
    </source>
</evidence>
<evidence type="ECO:0000256" key="2">
    <source>
        <dbReference type="ARBA" id="ARBA00023125"/>
    </source>
</evidence>
<name>A0A1Y4VXY6_9LACO</name>
<dbReference type="RefSeq" id="WP_087176772.1">
    <property type="nucleotide sequence ID" value="NZ_NFLS01000031.1"/>
</dbReference>
<dbReference type="SUPFAM" id="SSF53822">
    <property type="entry name" value="Periplasmic binding protein-like I"/>
    <property type="match status" value="1"/>
</dbReference>
<dbReference type="InterPro" id="IPR010982">
    <property type="entry name" value="Lambda_DNA-bd_dom_sf"/>
</dbReference>
<dbReference type="CDD" id="cd01392">
    <property type="entry name" value="HTH_LacI"/>
    <property type="match status" value="1"/>
</dbReference>